<evidence type="ECO:0000313" key="3">
    <source>
        <dbReference type="Proteomes" id="UP000324585"/>
    </source>
</evidence>
<dbReference type="AlphaFoldDB" id="A0A5J4Z5A6"/>
<reference evidence="3" key="1">
    <citation type="journal article" date="2019" name="Nat. Commun.">
        <title>Expansion of phycobilisome linker gene families in mesophilic red algae.</title>
        <authorList>
            <person name="Lee J."/>
            <person name="Kim D."/>
            <person name="Bhattacharya D."/>
            <person name="Yoon H.S."/>
        </authorList>
    </citation>
    <scope>NUCLEOTIDE SEQUENCE [LARGE SCALE GENOMIC DNA]</scope>
    <source>
        <strain evidence="3">CCMP 1328</strain>
    </source>
</reference>
<sequence length="79" mass="8935">MSKPVGGAWLLANFWENARMQVKKPFVWPFMVGFFITGVVVPLAMNPTQEDFKNSPNQKYSKYFIKDTGAGEAEKGHSH</sequence>
<comment type="caution">
    <text evidence="2">The sequence shown here is derived from an EMBL/GenBank/DDBJ whole genome shotgun (WGS) entry which is preliminary data.</text>
</comment>
<feature type="transmembrane region" description="Helical" evidence="1">
    <location>
        <begin position="26"/>
        <end position="45"/>
    </location>
</feature>
<keyword evidence="1" id="KW-0812">Transmembrane</keyword>
<accession>A0A5J4Z5A6</accession>
<keyword evidence="1" id="KW-1133">Transmembrane helix</keyword>
<proteinExistence type="predicted"/>
<name>A0A5J4Z5A6_PORPP</name>
<evidence type="ECO:0000256" key="1">
    <source>
        <dbReference type="SAM" id="Phobius"/>
    </source>
</evidence>
<dbReference type="EMBL" id="VRMN01000001">
    <property type="protein sequence ID" value="KAA8499219.1"/>
    <property type="molecule type" value="Genomic_DNA"/>
</dbReference>
<keyword evidence="3" id="KW-1185">Reference proteome</keyword>
<gene>
    <name evidence="2" type="ORF">FVE85_6804</name>
</gene>
<keyword evidence="1" id="KW-0472">Membrane</keyword>
<protein>
    <submittedName>
        <fullName evidence="2">Uncharacterized protein</fullName>
    </submittedName>
</protein>
<organism evidence="2 3">
    <name type="scientific">Porphyridium purpureum</name>
    <name type="common">Red alga</name>
    <name type="synonym">Porphyridium cruentum</name>
    <dbReference type="NCBI Taxonomy" id="35688"/>
    <lineage>
        <taxon>Eukaryota</taxon>
        <taxon>Rhodophyta</taxon>
        <taxon>Bangiophyceae</taxon>
        <taxon>Porphyridiales</taxon>
        <taxon>Porphyridiaceae</taxon>
        <taxon>Porphyridium</taxon>
    </lineage>
</organism>
<evidence type="ECO:0000313" key="2">
    <source>
        <dbReference type="EMBL" id="KAA8499219.1"/>
    </source>
</evidence>
<dbReference type="Proteomes" id="UP000324585">
    <property type="component" value="Unassembled WGS sequence"/>
</dbReference>